<evidence type="ECO:0000259" key="2">
    <source>
        <dbReference type="PROSITE" id="PS50902"/>
    </source>
</evidence>
<proteinExistence type="inferred from homology"/>
<dbReference type="EMBL" id="JABELV010000062">
    <property type="protein sequence ID" value="KAG7539682.1"/>
    <property type="molecule type" value="Genomic_DNA"/>
</dbReference>
<dbReference type="PROSITE" id="PS50902">
    <property type="entry name" value="FLAVODOXIN_LIKE"/>
    <property type="match status" value="1"/>
</dbReference>
<comment type="similarity">
    <text evidence="1">Belongs to the WrbA family.</text>
</comment>
<keyword evidence="4" id="KW-1185">Reference proteome</keyword>
<dbReference type="SUPFAM" id="SSF52218">
    <property type="entry name" value="Flavoproteins"/>
    <property type="match status" value="1"/>
</dbReference>
<dbReference type="GO" id="GO:0010181">
    <property type="term" value="F:FMN binding"/>
    <property type="evidence" value="ECO:0007669"/>
    <property type="project" value="InterPro"/>
</dbReference>
<dbReference type="FunFam" id="3.40.50.360:FF:000001">
    <property type="entry name" value="NAD(P)H dehydrogenase (Quinone) FQR1-like"/>
    <property type="match status" value="1"/>
</dbReference>
<evidence type="ECO:0000313" key="3">
    <source>
        <dbReference type="EMBL" id="KAG7539682.1"/>
    </source>
</evidence>
<dbReference type="InterPro" id="IPR008254">
    <property type="entry name" value="Flavodoxin/NO_synth"/>
</dbReference>
<feature type="domain" description="Flavodoxin-like" evidence="2">
    <location>
        <begin position="5"/>
        <end position="193"/>
    </location>
</feature>
<evidence type="ECO:0000256" key="1">
    <source>
        <dbReference type="ARBA" id="ARBA00006961"/>
    </source>
</evidence>
<comment type="caution">
    <text evidence="3">The sequence shown here is derived from an EMBL/GenBank/DDBJ whole genome shotgun (WGS) entry which is preliminary data.</text>
</comment>
<evidence type="ECO:0000313" key="4">
    <source>
        <dbReference type="Proteomes" id="UP000812966"/>
    </source>
</evidence>
<name>A0A8K0JLE7_9TREE</name>
<dbReference type="Pfam" id="PF03358">
    <property type="entry name" value="FMN_red"/>
    <property type="match status" value="1"/>
</dbReference>
<sequence>MPAKIGVIYYSTYGHVGQLAEAVQAGLEKTGAEVKMFQIQETLSEEVLGKMYAGGSLKPKYPIITPNDLKELDGFLFGFPTRYGRAPAQVSAFFDQTGGLWASGALIGKFAGVFTSTGGQHGGQETTAYTTIPFFVHHGISFVPLGYANAGLSVLDRVEGGAPWGAATIAGGDGSRQPTETELSICTYQGEEFGKHVGTFVRGKELA</sequence>
<dbReference type="Proteomes" id="UP000812966">
    <property type="component" value="Unassembled WGS sequence"/>
</dbReference>
<dbReference type="NCBIfam" id="TIGR01755">
    <property type="entry name" value="flav_wrbA"/>
    <property type="match status" value="1"/>
</dbReference>
<organism evidence="3 4">
    <name type="scientific">Filobasidium floriforme</name>
    <dbReference type="NCBI Taxonomy" id="5210"/>
    <lineage>
        <taxon>Eukaryota</taxon>
        <taxon>Fungi</taxon>
        <taxon>Dikarya</taxon>
        <taxon>Basidiomycota</taxon>
        <taxon>Agaricomycotina</taxon>
        <taxon>Tremellomycetes</taxon>
        <taxon>Filobasidiales</taxon>
        <taxon>Filobasidiaceae</taxon>
        <taxon>Filobasidium</taxon>
    </lineage>
</organism>
<dbReference type="InterPro" id="IPR010089">
    <property type="entry name" value="Flavoprotein_WrbA-like"/>
</dbReference>
<dbReference type="PANTHER" id="PTHR30546:SF23">
    <property type="entry name" value="FLAVOPROTEIN-LIKE PROTEIN YCP4-RELATED"/>
    <property type="match status" value="1"/>
</dbReference>
<dbReference type="GO" id="GO:0016020">
    <property type="term" value="C:membrane"/>
    <property type="evidence" value="ECO:0007669"/>
    <property type="project" value="TreeGrafter"/>
</dbReference>
<dbReference type="AlphaFoldDB" id="A0A8K0JLE7"/>
<dbReference type="NCBIfam" id="NF002999">
    <property type="entry name" value="PRK03767.1"/>
    <property type="match status" value="1"/>
</dbReference>
<dbReference type="InterPro" id="IPR005025">
    <property type="entry name" value="FMN_Rdtase-like_dom"/>
</dbReference>
<accession>A0A8K0JLE7</accession>
<dbReference type="InterPro" id="IPR029039">
    <property type="entry name" value="Flavoprotein-like_sf"/>
</dbReference>
<dbReference type="GO" id="GO:0003955">
    <property type="term" value="F:NAD(P)H dehydrogenase (quinone) activity"/>
    <property type="evidence" value="ECO:0007669"/>
    <property type="project" value="InterPro"/>
</dbReference>
<gene>
    <name evidence="3" type="ORF">FFLO_03399</name>
</gene>
<reference evidence="3" key="1">
    <citation type="submission" date="2020-04" db="EMBL/GenBank/DDBJ databases">
        <title>Analysis of mating type loci in Filobasidium floriforme.</title>
        <authorList>
            <person name="Nowrousian M."/>
        </authorList>
    </citation>
    <scope>NUCLEOTIDE SEQUENCE</scope>
    <source>
        <strain evidence="3">CBS 6242</strain>
    </source>
</reference>
<dbReference type="PANTHER" id="PTHR30546">
    <property type="entry name" value="FLAVODOXIN-RELATED PROTEIN WRBA-RELATED"/>
    <property type="match status" value="1"/>
</dbReference>
<protein>
    <recommendedName>
        <fullName evidence="2">Flavodoxin-like domain-containing protein</fullName>
    </recommendedName>
</protein>
<dbReference type="Gene3D" id="3.40.50.360">
    <property type="match status" value="1"/>
</dbReference>